<reference evidence="1" key="1">
    <citation type="submission" date="2019-04" db="EMBL/GenBank/DDBJ databases">
        <title>Evolution of Biomass-Degrading Anaerobic Consortia Revealed by Metagenomics.</title>
        <authorList>
            <person name="Peng X."/>
        </authorList>
    </citation>
    <scope>NUCLEOTIDE SEQUENCE</scope>
    <source>
        <strain evidence="1">SIG311</strain>
    </source>
</reference>
<dbReference type="AlphaFoldDB" id="A0A927UE08"/>
<protein>
    <submittedName>
        <fullName evidence="1">Uncharacterized protein</fullName>
    </submittedName>
</protein>
<comment type="caution">
    <text evidence="1">The sequence shown here is derived from an EMBL/GenBank/DDBJ whole genome shotgun (WGS) entry which is preliminary data.</text>
</comment>
<evidence type="ECO:0000313" key="1">
    <source>
        <dbReference type="EMBL" id="MBE5920142.1"/>
    </source>
</evidence>
<proteinExistence type="predicted"/>
<dbReference type="EMBL" id="SVER01000025">
    <property type="protein sequence ID" value="MBE5920142.1"/>
    <property type="molecule type" value="Genomic_DNA"/>
</dbReference>
<sequence>MVKIRNLEIRSTMRKEIIEALDKEKNQLIQEKNRLEKTLIPDDGYYLEIKKNKGKYVQYYKCSKLTDNNCSEKVFIRKSDLDIAKTMAQAEFDRKLYASIVFRLNKLESLLSCYNKNIYKDMYSKLSPERKALIDNSYMDDEQFILRWKEKFAGNDSSFNEKYPIETSYYTEKGEHVRSKSEMIISDKLSKAGVPYVYEPACDLNKKGLHPDFAVLNITTRETYFYEHFGMMDKPEYATAAIRKIAKYRELGYEYGQKLLYTFETGGDGLSIKDLKIIIEKYLRN</sequence>
<gene>
    <name evidence="1" type="ORF">E7272_09905</name>
</gene>
<name>A0A927UE08_9FIRM</name>
<organism evidence="1 2">
    <name type="scientific">Pseudobutyrivibrio ruminis</name>
    <dbReference type="NCBI Taxonomy" id="46206"/>
    <lineage>
        <taxon>Bacteria</taxon>
        <taxon>Bacillati</taxon>
        <taxon>Bacillota</taxon>
        <taxon>Clostridia</taxon>
        <taxon>Lachnospirales</taxon>
        <taxon>Lachnospiraceae</taxon>
        <taxon>Pseudobutyrivibrio</taxon>
    </lineage>
</organism>
<evidence type="ECO:0000313" key="2">
    <source>
        <dbReference type="Proteomes" id="UP000766246"/>
    </source>
</evidence>
<dbReference type="Proteomes" id="UP000766246">
    <property type="component" value="Unassembled WGS sequence"/>
</dbReference>
<accession>A0A927UE08</accession>